<dbReference type="AlphaFoldDB" id="A0A4R1ATQ5"/>
<dbReference type="InterPro" id="IPR002104">
    <property type="entry name" value="Integrase_catalytic"/>
</dbReference>
<proteinExistence type="predicted"/>
<sequence>MKTVQPIRDIAMIAAMKDVLMKQHYRNYFLFVLGINTGLRISDLLALRVGDVRGKSHIVITEQKTGKLKRFKINNDLQQHISKFTIDKNKAAYLFQSRRSQDRIHRVQAWKILNAAAQEVGLSEIGTHTLRKTFGYHFYQKYKDVAVLQQIFNHSSPAVTMRYIGINQDIMDEAVDGFSL</sequence>
<dbReference type="OrthoDB" id="9788852at2"/>
<protein>
    <submittedName>
        <fullName evidence="3">Site-specific integrase</fullName>
    </submittedName>
</protein>
<dbReference type="GO" id="GO:0003677">
    <property type="term" value="F:DNA binding"/>
    <property type="evidence" value="ECO:0007669"/>
    <property type="project" value="InterPro"/>
</dbReference>
<evidence type="ECO:0000313" key="3">
    <source>
        <dbReference type="EMBL" id="TCJ01349.1"/>
    </source>
</evidence>
<dbReference type="EMBL" id="SJTH01000067">
    <property type="protein sequence ID" value="TCJ01349.1"/>
    <property type="molecule type" value="Genomic_DNA"/>
</dbReference>
<dbReference type="PANTHER" id="PTHR30349:SF82">
    <property type="entry name" value="INTEGRASE_RECOMBINASE YOEC-RELATED"/>
    <property type="match status" value="1"/>
</dbReference>
<dbReference type="Pfam" id="PF00589">
    <property type="entry name" value="Phage_integrase"/>
    <property type="match status" value="1"/>
</dbReference>
<dbReference type="GO" id="GO:0015074">
    <property type="term" value="P:DNA integration"/>
    <property type="evidence" value="ECO:0007669"/>
    <property type="project" value="InterPro"/>
</dbReference>
<dbReference type="InterPro" id="IPR011010">
    <property type="entry name" value="DNA_brk_join_enz"/>
</dbReference>
<dbReference type="CDD" id="cd01192">
    <property type="entry name" value="INT_C_like_3"/>
    <property type="match status" value="1"/>
</dbReference>
<keyword evidence="4" id="KW-1185">Reference proteome</keyword>
<name>A0A4R1ATQ5_9BACI</name>
<organism evidence="3 4">
    <name type="scientific">Cytobacillus praedii</name>
    <dbReference type="NCBI Taxonomy" id="1742358"/>
    <lineage>
        <taxon>Bacteria</taxon>
        <taxon>Bacillati</taxon>
        <taxon>Bacillota</taxon>
        <taxon>Bacilli</taxon>
        <taxon>Bacillales</taxon>
        <taxon>Bacillaceae</taxon>
        <taxon>Cytobacillus</taxon>
    </lineage>
</organism>
<dbReference type="PROSITE" id="PS51898">
    <property type="entry name" value="TYR_RECOMBINASE"/>
    <property type="match status" value="1"/>
</dbReference>
<evidence type="ECO:0000256" key="1">
    <source>
        <dbReference type="ARBA" id="ARBA00023172"/>
    </source>
</evidence>
<dbReference type="Gene3D" id="1.10.443.10">
    <property type="entry name" value="Intergrase catalytic core"/>
    <property type="match status" value="1"/>
</dbReference>
<reference evidence="3 4" key="1">
    <citation type="submission" date="2019-03" db="EMBL/GenBank/DDBJ databases">
        <authorList>
            <person name="Jensen L."/>
            <person name="Storgaard J."/>
            <person name="Sulaj E."/>
            <person name="Schramm A."/>
            <person name="Marshall I.P.G."/>
        </authorList>
    </citation>
    <scope>NUCLEOTIDE SEQUENCE [LARGE SCALE GENOMIC DNA]</scope>
    <source>
        <strain evidence="3 4">2017H2G3</strain>
    </source>
</reference>
<comment type="caution">
    <text evidence="3">The sequence shown here is derived from an EMBL/GenBank/DDBJ whole genome shotgun (WGS) entry which is preliminary data.</text>
</comment>
<keyword evidence="1" id="KW-0233">DNA recombination</keyword>
<accession>A0A4R1ATQ5</accession>
<dbReference type="InterPro" id="IPR050090">
    <property type="entry name" value="Tyrosine_recombinase_XerCD"/>
</dbReference>
<dbReference type="PANTHER" id="PTHR30349">
    <property type="entry name" value="PHAGE INTEGRASE-RELATED"/>
    <property type="match status" value="1"/>
</dbReference>
<dbReference type="InterPro" id="IPR013762">
    <property type="entry name" value="Integrase-like_cat_sf"/>
</dbReference>
<evidence type="ECO:0000259" key="2">
    <source>
        <dbReference type="PROSITE" id="PS51898"/>
    </source>
</evidence>
<dbReference type="GO" id="GO:0006310">
    <property type="term" value="P:DNA recombination"/>
    <property type="evidence" value="ECO:0007669"/>
    <property type="project" value="UniProtKB-KW"/>
</dbReference>
<evidence type="ECO:0000313" key="4">
    <source>
        <dbReference type="Proteomes" id="UP000293846"/>
    </source>
</evidence>
<gene>
    <name evidence="3" type="ORF">E0Y62_24555</name>
</gene>
<dbReference type="RefSeq" id="WP_131239050.1">
    <property type="nucleotide sequence ID" value="NZ_SJTH01000067.1"/>
</dbReference>
<dbReference type="STRING" id="1742358.GCA_001439605_00691"/>
<dbReference type="Proteomes" id="UP000293846">
    <property type="component" value="Unassembled WGS sequence"/>
</dbReference>
<feature type="domain" description="Tyr recombinase" evidence="2">
    <location>
        <begin position="1"/>
        <end position="176"/>
    </location>
</feature>
<dbReference type="SUPFAM" id="SSF56349">
    <property type="entry name" value="DNA breaking-rejoining enzymes"/>
    <property type="match status" value="1"/>
</dbReference>